<dbReference type="Gene3D" id="1.25.40.10">
    <property type="entry name" value="Tetratricopeptide repeat domain"/>
    <property type="match status" value="1"/>
</dbReference>
<dbReference type="RefSeq" id="WP_090094552.1">
    <property type="nucleotide sequence ID" value="NZ_FNIX01000001.1"/>
</dbReference>
<dbReference type="AlphaFoldDB" id="A0A1H0DN53"/>
<keyword evidence="4" id="KW-1185">Reference proteome</keyword>
<dbReference type="EMBL" id="FNIX01000001">
    <property type="protein sequence ID" value="SDN71421.1"/>
    <property type="molecule type" value="Genomic_DNA"/>
</dbReference>
<name>A0A1H0DN53_9PSEU</name>
<dbReference type="SUPFAM" id="SSF48452">
    <property type="entry name" value="TPR-like"/>
    <property type="match status" value="1"/>
</dbReference>
<dbReference type="InterPro" id="IPR024983">
    <property type="entry name" value="CHAT_dom"/>
</dbReference>
<feature type="region of interest" description="Disordered" evidence="1">
    <location>
        <begin position="677"/>
        <end position="749"/>
    </location>
</feature>
<sequence>MSASADPRATIAATEVRGTKAQRADALHDLSVAHVELGHLDVAARFARRGVRLTGEARFHLTLAWIDLDRGRRKQSLRHLDLATPHLRGGELARARCLRGLHLCQTAEPRLAVAELTAVVRELRRYGDERWLANALIGRGIARCNATQLARAEADFAAAQTVLLAIGEPGRAAMCLHNRGFVAMLAGDLPLALRRYEEAAKAGLDSASRPEALVDRAEALLAAGLTAEARRVLTPALELLRRCKRHVPELAVLSARCALRDGDPEPARALGGSDPEFMLAAGKLDAVAAHRFRGPVQTRALGWLAQARRSDRRGALAACRAGLKLLDEHHGDWPRRALTGHALGLARTAREVLHWSEQHRAATPLPPNEPGLAKALTELRRARAFGLPLEALERDVRRLTLAGAQREKRSAAVAPDLPLVSFIVHEGRMTAVTLANGRARMREIRDAAEQVSTARLALRAGRTTTTDLLPEADEVIVVPDGVLDNMPWAAFGRTVHVLPSLGHWRTEAPLGGHRVWVSGPKLRDEAKALQREHGGRVTASTVEAALAGLEGAGIAHIAAHGHVHPRNPLFSHLDLADGPLYGYDIARLENPPEIVVLSACESGLARAFLDAGTRAVIASVLPVPDAQVGAAMAEVHRRIGHPADAARAVAHLGFSCYGTGTRVAACSAAANDVPVQRSWDEPTVAGTSTPGTTTSTHGPRPENSSGVPTAVTAGSAAGHHGRAEPPLPAAATTLPPHEASTGGHVSSNE</sequence>
<gene>
    <name evidence="3" type="ORF">SAMN05421507_10146</name>
</gene>
<accession>A0A1H0DN53</accession>
<feature type="domain" description="CHAT" evidence="2">
    <location>
        <begin position="530"/>
        <end position="651"/>
    </location>
</feature>
<proteinExistence type="predicted"/>
<evidence type="ECO:0000313" key="4">
    <source>
        <dbReference type="Proteomes" id="UP000199691"/>
    </source>
</evidence>
<dbReference type="Proteomes" id="UP000199691">
    <property type="component" value="Unassembled WGS sequence"/>
</dbReference>
<evidence type="ECO:0000256" key="1">
    <source>
        <dbReference type="SAM" id="MobiDB-lite"/>
    </source>
</evidence>
<evidence type="ECO:0000259" key="2">
    <source>
        <dbReference type="Pfam" id="PF12770"/>
    </source>
</evidence>
<protein>
    <submittedName>
        <fullName evidence="3">CHAT domain-containing protein</fullName>
    </submittedName>
</protein>
<dbReference type="STRING" id="641025.SAMN05421507_10146"/>
<organism evidence="3 4">
    <name type="scientific">Lentzea jiangxiensis</name>
    <dbReference type="NCBI Taxonomy" id="641025"/>
    <lineage>
        <taxon>Bacteria</taxon>
        <taxon>Bacillati</taxon>
        <taxon>Actinomycetota</taxon>
        <taxon>Actinomycetes</taxon>
        <taxon>Pseudonocardiales</taxon>
        <taxon>Pseudonocardiaceae</taxon>
        <taxon>Lentzea</taxon>
    </lineage>
</organism>
<feature type="compositionally biased region" description="Low complexity" evidence="1">
    <location>
        <begin position="682"/>
        <end position="698"/>
    </location>
</feature>
<dbReference type="Pfam" id="PF12770">
    <property type="entry name" value="CHAT"/>
    <property type="match status" value="1"/>
</dbReference>
<reference evidence="4" key="1">
    <citation type="submission" date="2016-10" db="EMBL/GenBank/DDBJ databases">
        <authorList>
            <person name="Varghese N."/>
            <person name="Submissions S."/>
        </authorList>
    </citation>
    <scope>NUCLEOTIDE SEQUENCE [LARGE SCALE GENOMIC DNA]</scope>
    <source>
        <strain evidence="4">CGMCC 4.6609</strain>
    </source>
</reference>
<evidence type="ECO:0000313" key="3">
    <source>
        <dbReference type="EMBL" id="SDN71421.1"/>
    </source>
</evidence>
<dbReference type="OrthoDB" id="9761935at2"/>
<dbReference type="InterPro" id="IPR011990">
    <property type="entry name" value="TPR-like_helical_dom_sf"/>
</dbReference>
<feature type="compositionally biased region" description="Low complexity" evidence="1">
    <location>
        <begin position="729"/>
        <end position="739"/>
    </location>
</feature>